<feature type="compositionally biased region" description="Basic and acidic residues" evidence="1">
    <location>
        <begin position="100"/>
        <end position="135"/>
    </location>
</feature>
<protein>
    <submittedName>
        <fullName evidence="2">Uncharacterized protein</fullName>
    </submittedName>
</protein>
<feature type="non-terminal residue" evidence="2">
    <location>
        <position position="135"/>
    </location>
</feature>
<accession>A0A6J4U5C5</accession>
<dbReference type="EMBL" id="CADCWD010000061">
    <property type="protein sequence ID" value="CAA9538849.1"/>
    <property type="molecule type" value="Genomic_DNA"/>
</dbReference>
<gene>
    <name evidence="2" type="ORF">AVDCRST_MAG23-1716</name>
</gene>
<feature type="non-terminal residue" evidence="2">
    <location>
        <position position="1"/>
    </location>
</feature>
<evidence type="ECO:0000313" key="2">
    <source>
        <dbReference type="EMBL" id="CAA9538849.1"/>
    </source>
</evidence>
<feature type="region of interest" description="Disordered" evidence="1">
    <location>
        <begin position="1"/>
        <end position="135"/>
    </location>
</feature>
<organism evidence="2">
    <name type="scientific">uncultured Sphingosinicella sp</name>
    <dbReference type="NCBI Taxonomy" id="478748"/>
    <lineage>
        <taxon>Bacteria</taxon>
        <taxon>Pseudomonadati</taxon>
        <taxon>Pseudomonadota</taxon>
        <taxon>Alphaproteobacteria</taxon>
        <taxon>Sphingomonadales</taxon>
        <taxon>Sphingosinicellaceae</taxon>
        <taxon>Sphingosinicella</taxon>
        <taxon>environmental samples</taxon>
    </lineage>
</organism>
<sequence length="135" mass="15005">DTGARAKVASGECRSGLDCFAHDGRPQHPAQRRHPAGHEPTLPRRPRQPLSLPLGPAARHRARLPFDPSADRDQADCVQDPGRDHRRRWSGAPLVAHRCRSAERRTPVRTGHGADRDTADRHVAEPRREALRGPI</sequence>
<dbReference type="AlphaFoldDB" id="A0A6J4U5C5"/>
<evidence type="ECO:0000256" key="1">
    <source>
        <dbReference type="SAM" id="MobiDB-lite"/>
    </source>
</evidence>
<proteinExistence type="predicted"/>
<reference evidence="2" key="1">
    <citation type="submission" date="2020-02" db="EMBL/GenBank/DDBJ databases">
        <authorList>
            <person name="Meier V. D."/>
        </authorList>
    </citation>
    <scope>NUCLEOTIDE SEQUENCE</scope>
    <source>
        <strain evidence="2">AVDCRST_MAG23</strain>
    </source>
</reference>
<name>A0A6J4U5C5_9SPHN</name>